<accession>T2GCA8</accession>
<name>T2GCA8_MEGG1</name>
<gene>
    <name evidence="1" type="ORF">DGI_2465</name>
</gene>
<dbReference type="HOGENOM" id="CLU_622191_0_0_7"/>
<dbReference type="KEGG" id="dgg:DGI_2465"/>
<dbReference type="eggNOG" id="COG2172">
    <property type="taxonomic scope" value="Bacteria"/>
</dbReference>
<keyword evidence="2" id="KW-1185">Reference proteome</keyword>
<dbReference type="PATRIC" id="fig|1121448.10.peg.2419"/>
<proteinExistence type="predicted"/>
<sequence length="441" mass="47657">MPDNVRATLEIPPDPAFACPAANLAGALAARAGVGQRECMRFQLTVEEFCICLAGLTEGLEPLRLVLTGKRHQLRAAFSFVAAHLSLGALNITAGQQVMTLEENADALGLLLAGKAADRFRLRHLGGDCFELEAEVDKIYPPAVPVHAPNALRLPLRPCIAPDRARLTQAAALAAAAYPPWQCPQSFRTPEQFADMTADGDVACVLICDAGGQTAGLMTWRPCSARALYFSGPFLFVPPDAAPGMAEAVARQLLEDFLAAVARESYDIVLSFRPTAELPRSAFEPLGELQICAADNLIQQPVVFRHLREDNGLAVWCSPCMEDFLRQTYDLLALPRDILPVTEPCTRPRRASLLGASVDQVRSLGELEPFLDGDDLATNLAAHVTALQAKGIRTILYSMDLAVPWEAAQAGELRRAGFVPKVLLPQGGQADKVIWQHEQPA</sequence>
<reference evidence="2" key="2">
    <citation type="submission" date="2013-07" db="EMBL/GenBank/DDBJ databases">
        <authorList>
            <person name="Morais-Silva F.O."/>
            <person name="Rezende A.M."/>
            <person name="Pimentel C."/>
            <person name="Resende D.M."/>
            <person name="Santos C.I."/>
            <person name="Clemente C."/>
            <person name="de Oliveira L.M."/>
            <person name="da Silva S.M."/>
            <person name="Costa D.A."/>
            <person name="Varela-Raposo A."/>
            <person name="Horacio E.C.A."/>
            <person name="Matos M."/>
            <person name="Flores O."/>
            <person name="Ruiz J.C."/>
            <person name="Rodrigues-Pousada C."/>
        </authorList>
    </citation>
    <scope>NUCLEOTIDE SEQUENCE [LARGE SCALE GENOMIC DNA]</scope>
    <source>
        <strain evidence="2">ATCC 19364 / DSM 1382 / NCIMB 9332 / VKM B-1759</strain>
    </source>
</reference>
<dbReference type="STRING" id="1121448.DGI_2465"/>
<evidence type="ECO:0000313" key="1">
    <source>
        <dbReference type="EMBL" id="AGW14205.1"/>
    </source>
</evidence>
<dbReference type="Proteomes" id="UP000016587">
    <property type="component" value="Chromosome"/>
</dbReference>
<protein>
    <submittedName>
        <fullName evidence="1">Uncharacterized protein</fullName>
    </submittedName>
</protein>
<reference evidence="1 2" key="1">
    <citation type="journal article" date="2013" name="J. Bacteriol.">
        <title>Roles of HynAB and Ech, the only two hydrogenases found in the model sulfate reducer Desulfovibrio gigas.</title>
        <authorList>
            <person name="Morais-Silva F.O."/>
            <person name="Santos C.I."/>
            <person name="Rodrigues R."/>
            <person name="Pereira I.A."/>
            <person name="Rodrigues-Pousada C."/>
        </authorList>
    </citation>
    <scope>NUCLEOTIDE SEQUENCE [LARGE SCALE GENOMIC DNA]</scope>
    <source>
        <strain evidence="2">ATCC 19364 / DSM 1382 / NCIMB 9332 / VKM B-1759</strain>
    </source>
</reference>
<dbReference type="AlphaFoldDB" id="T2GCA8"/>
<evidence type="ECO:0000313" key="2">
    <source>
        <dbReference type="Proteomes" id="UP000016587"/>
    </source>
</evidence>
<dbReference type="EMBL" id="CP006585">
    <property type="protein sequence ID" value="AGW14205.1"/>
    <property type="molecule type" value="Genomic_DNA"/>
</dbReference>
<dbReference type="OrthoDB" id="5416105at2"/>
<organism evidence="1 2">
    <name type="scientific">Megalodesulfovibrio gigas (strain ATCC 19364 / DSM 1382 / NCIMB 9332 / VKM B-1759)</name>
    <name type="common">Desulfovibrio gigas</name>
    <dbReference type="NCBI Taxonomy" id="1121448"/>
    <lineage>
        <taxon>Bacteria</taxon>
        <taxon>Pseudomonadati</taxon>
        <taxon>Thermodesulfobacteriota</taxon>
        <taxon>Desulfovibrionia</taxon>
        <taxon>Desulfovibrionales</taxon>
        <taxon>Desulfovibrionaceae</taxon>
        <taxon>Megalodesulfovibrio</taxon>
    </lineage>
</organism>